<dbReference type="AlphaFoldDB" id="A0A969PRN1"/>
<dbReference type="EMBL" id="JAATHJ010000040">
    <property type="protein sequence ID" value="NJP39161.1"/>
    <property type="molecule type" value="Genomic_DNA"/>
</dbReference>
<dbReference type="CDD" id="cd07423">
    <property type="entry name" value="MPP_Prp_like"/>
    <property type="match status" value="1"/>
</dbReference>
<dbReference type="Proteomes" id="UP000752012">
    <property type="component" value="Unassembled WGS sequence"/>
</dbReference>
<accession>A0A969PRN1</accession>
<dbReference type="Pfam" id="PF00149">
    <property type="entry name" value="Metallophos"/>
    <property type="match status" value="1"/>
</dbReference>
<dbReference type="SUPFAM" id="SSF56300">
    <property type="entry name" value="Metallo-dependent phosphatases"/>
    <property type="match status" value="1"/>
</dbReference>
<reference evidence="2 3" key="1">
    <citation type="submission" date="2020-03" db="EMBL/GenBank/DDBJ databases">
        <title>Assessment of the enzymatic potential of alkaline-tolerant lipase obtained from Bacillus luteus H11 (technogenic soil) for the bioremediation of saline soils contaminated with petroleum substances.</title>
        <authorList>
            <person name="Kalwasinska A."/>
        </authorList>
    </citation>
    <scope>NUCLEOTIDE SEQUENCE [LARGE SCALE GENOMIC DNA]</scope>
    <source>
        <strain evidence="2 3">H11</strain>
    </source>
</reference>
<dbReference type="InterPro" id="IPR004843">
    <property type="entry name" value="Calcineurin-like_PHP"/>
</dbReference>
<name>A0A969PRN1_9BACI</name>
<proteinExistence type="predicted"/>
<dbReference type="GO" id="GO:0016791">
    <property type="term" value="F:phosphatase activity"/>
    <property type="evidence" value="ECO:0007669"/>
    <property type="project" value="TreeGrafter"/>
</dbReference>
<feature type="domain" description="Calcineurin-like phosphoesterase" evidence="1">
    <location>
        <begin position="5"/>
        <end position="195"/>
    </location>
</feature>
<dbReference type="InterPro" id="IPR029052">
    <property type="entry name" value="Metallo-depent_PP-like"/>
</dbReference>
<dbReference type="InterPro" id="IPR041780">
    <property type="entry name" value="MPP_PrpE-like"/>
</dbReference>
<gene>
    <name evidence="2" type="primary">prpE</name>
    <name evidence="2" type="ORF">HCN83_16445</name>
</gene>
<organism evidence="2 3">
    <name type="scientific">Alkalicoccus luteus</name>
    <dbReference type="NCBI Taxonomy" id="1237094"/>
    <lineage>
        <taxon>Bacteria</taxon>
        <taxon>Bacillati</taxon>
        <taxon>Bacillota</taxon>
        <taxon>Bacilli</taxon>
        <taxon>Bacillales</taxon>
        <taxon>Bacillaceae</taxon>
        <taxon>Alkalicoccus</taxon>
    </lineage>
</organism>
<evidence type="ECO:0000313" key="2">
    <source>
        <dbReference type="EMBL" id="NJP39161.1"/>
    </source>
</evidence>
<keyword evidence="3" id="KW-1185">Reference proteome</keyword>
<dbReference type="NCBIfam" id="NF010148">
    <property type="entry name" value="PRK13625.1"/>
    <property type="match status" value="1"/>
</dbReference>
<sequence>MYDLVGDIHGCRLEMHSLIEKLGYKIKNGTASHPDGRTLVFIGDLTDRGPDSLGVINDVTGYVSQGHVYVPGNHCDKLYRWFLGRNVKILHGLETTTAEFAALPGRQQQAIRTSFMKLYEEAPLYVVLDNGKLVAAHAGIRHEDIRLEGKRIKSFVLYGDTTGKFDEYGRPERRDWASIYPQGNAWIVYGHTPVEAPRFVGRTVNIDTGCVFGGRLTALRYPEMETISVASTMPRVDEKFRTFS</sequence>
<dbReference type="InterPro" id="IPR050126">
    <property type="entry name" value="Ap4A_hydrolase"/>
</dbReference>
<dbReference type="GO" id="GO:0005737">
    <property type="term" value="C:cytoplasm"/>
    <property type="evidence" value="ECO:0007669"/>
    <property type="project" value="TreeGrafter"/>
</dbReference>
<evidence type="ECO:0000313" key="3">
    <source>
        <dbReference type="Proteomes" id="UP000752012"/>
    </source>
</evidence>
<comment type="caution">
    <text evidence="2">The sequence shown here is derived from an EMBL/GenBank/DDBJ whole genome shotgun (WGS) entry which is preliminary data.</text>
</comment>
<protein>
    <submittedName>
        <fullName evidence="2">Bis(5'-nucleosyl)-tetraphosphatase PrpE</fullName>
    </submittedName>
</protein>
<dbReference type="RefSeq" id="WP_168009311.1">
    <property type="nucleotide sequence ID" value="NZ_JAATHJ010000040.1"/>
</dbReference>
<evidence type="ECO:0000259" key="1">
    <source>
        <dbReference type="Pfam" id="PF00149"/>
    </source>
</evidence>
<dbReference type="PANTHER" id="PTHR42850:SF7">
    <property type="entry name" value="BIS(5'-NUCLEOSYL)-TETRAPHOSPHATASE PRPE [ASYMMETRICAL]"/>
    <property type="match status" value="1"/>
</dbReference>
<dbReference type="PANTHER" id="PTHR42850">
    <property type="entry name" value="METALLOPHOSPHOESTERASE"/>
    <property type="match status" value="1"/>
</dbReference>
<dbReference type="Gene3D" id="3.60.21.10">
    <property type="match status" value="1"/>
</dbReference>